<keyword evidence="15" id="KW-1185">Reference proteome</keyword>
<evidence type="ECO:0000313" key="15">
    <source>
        <dbReference type="Proteomes" id="UP000472276"/>
    </source>
</evidence>
<evidence type="ECO:0000256" key="11">
    <source>
        <dbReference type="ARBA" id="ARBA00023136"/>
    </source>
</evidence>
<evidence type="ECO:0000256" key="9">
    <source>
        <dbReference type="ARBA" id="ARBA00022786"/>
    </source>
</evidence>
<evidence type="ECO:0000256" key="10">
    <source>
        <dbReference type="ARBA" id="ARBA00023043"/>
    </source>
</evidence>
<dbReference type="PANTHER" id="PTHR11254">
    <property type="entry name" value="HECT DOMAIN UBIQUITIN-PROTEIN LIGASE"/>
    <property type="match status" value="1"/>
</dbReference>
<evidence type="ECO:0000256" key="2">
    <source>
        <dbReference type="ARBA" id="ARBA00004308"/>
    </source>
</evidence>
<evidence type="ECO:0000256" key="5">
    <source>
        <dbReference type="ARBA" id="ARBA00012485"/>
    </source>
</evidence>
<comment type="catalytic activity">
    <reaction evidence="1">
        <text>S-ubiquitinyl-[E2 ubiquitin-conjugating enzyme]-L-cysteine + [acceptor protein]-L-lysine = [E2 ubiquitin-conjugating enzyme]-L-cysteine + N(6)-ubiquitinyl-[acceptor protein]-L-lysine.</text>
        <dbReference type="EC" id="2.3.2.26"/>
    </reaction>
</comment>
<evidence type="ECO:0000256" key="3">
    <source>
        <dbReference type="ARBA" id="ARBA00004496"/>
    </source>
</evidence>
<reference evidence="15" key="1">
    <citation type="submission" date="2020-03" db="EMBL/GenBank/DDBJ databases">
        <title>Evolution of repeat sequences and sex chromosomes of tilapia species revealed by chromosome-level genomes.</title>
        <authorList>
            <person name="Xu L."/>
            <person name="Tao W."/>
            <person name="Wang D."/>
            <person name="Zhou Q."/>
        </authorList>
    </citation>
    <scope>NUCLEOTIDE SEQUENCE [LARGE SCALE GENOMIC DNA]</scope>
    <source>
        <strain evidence="15">Israel</strain>
    </source>
</reference>
<evidence type="ECO:0000256" key="6">
    <source>
        <dbReference type="ARBA" id="ARBA00022490"/>
    </source>
</evidence>
<evidence type="ECO:0000256" key="7">
    <source>
        <dbReference type="ARBA" id="ARBA00022679"/>
    </source>
</evidence>
<comment type="pathway">
    <text evidence="4">Protein modification; protein ubiquitination.</text>
</comment>
<dbReference type="GO" id="GO:0061630">
    <property type="term" value="F:ubiquitin protein ligase activity"/>
    <property type="evidence" value="ECO:0007669"/>
    <property type="project" value="UniProtKB-EC"/>
</dbReference>
<dbReference type="SUPFAM" id="SSF56204">
    <property type="entry name" value="Hect, E3 ligase catalytic domain"/>
    <property type="match status" value="1"/>
</dbReference>
<dbReference type="InterPro" id="IPR000569">
    <property type="entry name" value="HECT_dom"/>
</dbReference>
<dbReference type="GO" id="GO:0000209">
    <property type="term" value="P:protein polyubiquitination"/>
    <property type="evidence" value="ECO:0007669"/>
    <property type="project" value="TreeGrafter"/>
</dbReference>
<keyword evidence="6" id="KW-0963">Cytoplasm</keyword>
<keyword evidence="10" id="KW-0040">ANK repeat</keyword>
<keyword evidence="11" id="KW-0472">Membrane</keyword>
<evidence type="ECO:0000256" key="4">
    <source>
        <dbReference type="ARBA" id="ARBA00004906"/>
    </source>
</evidence>
<dbReference type="PANTHER" id="PTHR11254:SF363">
    <property type="entry name" value="E3 UBIQUITIN-PROTEIN LIGASE HACE1"/>
    <property type="match status" value="1"/>
</dbReference>
<evidence type="ECO:0000256" key="12">
    <source>
        <dbReference type="PROSITE-ProRule" id="PRU00104"/>
    </source>
</evidence>
<dbReference type="InterPro" id="IPR035983">
    <property type="entry name" value="Hect_E3_ubiquitin_ligase"/>
</dbReference>
<feature type="active site" description="Glycyl thioester intermediate" evidence="12">
    <location>
        <position position="630"/>
    </location>
</feature>
<dbReference type="AlphaFoldDB" id="A0AAZ1XYK4"/>
<organism evidence="14 15">
    <name type="scientific">Oreochromis aureus</name>
    <name type="common">Israeli tilapia</name>
    <name type="synonym">Chromis aureus</name>
    <dbReference type="NCBI Taxonomy" id="47969"/>
    <lineage>
        <taxon>Eukaryota</taxon>
        <taxon>Metazoa</taxon>
        <taxon>Chordata</taxon>
        <taxon>Craniata</taxon>
        <taxon>Vertebrata</taxon>
        <taxon>Euteleostomi</taxon>
        <taxon>Actinopterygii</taxon>
        <taxon>Neopterygii</taxon>
        <taxon>Teleostei</taxon>
        <taxon>Neoteleostei</taxon>
        <taxon>Acanthomorphata</taxon>
        <taxon>Ovalentaria</taxon>
        <taxon>Cichlomorphae</taxon>
        <taxon>Cichliformes</taxon>
        <taxon>Cichlidae</taxon>
        <taxon>African cichlids</taxon>
        <taxon>Pseudocrenilabrinae</taxon>
        <taxon>Oreochromini</taxon>
        <taxon>Oreochromis</taxon>
    </lineage>
</organism>
<dbReference type="PROSITE" id="PS50237">
    <property type="entry name" value="HECT"/>
    <property type="match status" value="1"/>
</dbReference>
<evidence type="ECO:0000313" key="14">
    <source>
        <dbReference type="Ensembl" id="ENSOABP00000072699.1"/>
    </source>
</evidence>
<dbReference type="Gene3D" id="3.30.2410.10">
    <property type="entry name" value="Hect, E3 ligase catalytic domain"/>
    <property type="match status" value="1"/>
</dbReference>
<dbReference type="GO" id="GO:0005634">
    <property type="term" value="C:nucleus"/>
    <property type="evidence" value="ECO:0007669"/>
    <property type="project" value="TreeGrafter"/>
</dbReference>
<dbReference type="GO" id="GO:0007030">
    <property type="term" value="P:Golgi organization"/>
    <property type="evidence" value="ECO:0007669"/>
    <property type="project" value="TreeGrafter"/>
</dbReference>
<dbReference type="GO" id="GO:0006511">
    <property type="term" value="P:ubiquitin-dependent protein catabolic process"/>
    <property type="evidence" value="ECO:0007669"/>
    <property type="project" value="TreeGrafter"/>
</dbReference>
<gene>
    <name evidence="14" type="primary">LOC120441766</name>
</gene>
<dbReference type="InterPro" id="IPR050409">
    <property type="entry name" value="E3_ubiq-protein_ligase"/>
</dbReference>
<evidence type="ECO:0000259" key="13">
    <source>
        <dbReference type="PROSITE" id="PS50237"/>
    </source>
</evidence>
<dbReference type="SMART" id="SM00119">
    <property type="entry name" value="HECTc"/>
    <property type="match status" value="1"/>
</dbReference>
<reference evidence="14" key="3">
    <citation type="submission" date="2025-09" db="UniProtKB">
        <authorList>
            <consortium name="Ensembl"/>
        </authorList>
    </citation>
    <scope>IDENTIFICATION</scope>
</reference>
<evidence type="ECO:0000256" key="1">
    <source>
        <dbReference type="ARBA" id="ARBA00000885"/>
    </source>
</evidence>
<accession>A0AAZ1XYK4</accession>
<proteinExistence type="predicted"/>
<evidence type="ECO:0000256" key="8">
    <source>
        <dbReference type="ARBA" id="ARBA00022737"/>
    </source>
</evidence>
<dbReference type="Gene3D" id="3.90.1750.10">
    <property type="entry name" value="Hect, E3 ligase catalytic domains"/>
    <property type="match status" value="1"/>
</dbReference>
<reference evidence="14" key="2">
    <citation type="submission" date="2025-08" db="UniProtKB">
        <authorList>
            <consortium name="Ensembl"/>
        </authorList>
    </citation>
    <scope>IDENTIFICATION</scope>
</reference>
<feature type="domain" description="HECT" evidence="13">
    <location>
        <begin position="344"/>
        <end position="662"/>
    </location>
</feature>
<comment type="subcellular location">
    <subcellularLocation>
        <location evidence="3">Cytoplasm</location>
    </subcellularLocation>
    <subcellularLocation>
        <location evidence="2">Endomembrane system</location>
    </subcellularLocation>
</comment>
<name>A0AAZ1XYK4_OREAU</name>
<keyword evidence="9 12" id="KW-0833">Ubl conjugation pathway</keyword>
<keyword evidence="7" id="KW-0808">Transferase</keyword>
<dbReference type="Proteomes" id="UP000472276">
    <property type="component" value="Unassembled WGS sequence"/>
</dbReference>
<sequence>MFCPSCGKKLVEQSPNFCSGCGKRLQDSITDPLQPSTSQTSPTCPTPTYSTFMEYRKKKNEERQKFSCGKMGLKKTAKTKVQINIGLMSKKKDGLRPHRGKSIALRIDPDSSATSLLSEAVKKMRDFNKDLSDGPFLLLYPDATEVINIPGTNSPFTLGAYKAEIGKPYQRITLFICIKSDFEEAAEMSDSDSEVVVRRPTEFELADTLPWEPQDESSPLPKVAENENCAGDCVQTNEALEVIDLDEPGSSSECVAVKNSCYRNYTELFEPIVIEDDDVAPCKTKDLPPEEPEDTDVQAHEIIADLALAIDHKKVSRFNISRSDVWDGAVRGFRRSTYSDNNDLFIKFNDDAGCFEEGLDMGGPRREFLTLLMSHLRNRPIFDGPPDRRYLVYNSRAAMEVEYFLAGKMIAVSIVNGGPAPHFLSKNLVNRMIGDPSFSATIDDVKDEEIGKVLHQVLEAESDEVLQNLILQNSTIFQTAGCLRSVKTSEKQGFVEEYLKWYIIEKNESAIQRFKDGLDSLHFFTAVQQYPSVLAPLLYMTYKTLTASDMENIFRPSLSPAGSNRRQKEALTLGFWADYLLDCEEKVTAVSLEELLMFATGLTALPPAGMIPPPCLEFSSDSPFPVANTCANALKLPVSESYRVFKANMDFGIQNSPGFGNF</sequence>
<dbReference type="GO" id="GO:0000139">
    <property type="term" value="C:Golgi membrane"/>
    <property type="evidence" value="ECO:0007669"/>
    <property type="project" value="TreeGrafter"/>
</dbReference>
<dbReference type="Ensembl" id="ENSOABT00000068750.1">
    <property type="protein sequence ID" value="ENSOABP00000072699.1"/>
    <property type="gene ID" value="ENSOABG00000036223.1"/>
</dbReference>
<keyword evidence="8" id="KW-0677">Repeat</keyword>
<dbReference type="EC" id="2.3.2.26" evidence="5"/>
<protein>
    <recommendedName>
        <fullName evidence="5">HECT-type E3 ubiquitin transferase</fullName>
        <ecNumber evidence="5">2.3.2.26</ecNumber>
    </recommendedName>
</protein>
<dbReference type="GO" id="GO:0061025">
    <property type="term" value="P:membrane fusion"/>
    <property type="evidence" value="ECO:0007669"/>
    <property type="project" value="TreeGrafter"/>
</dbReference>
<dbReference type="Pfam" id="PF00632">
    <property type="entry name" value="HECT"/>
    <property type="match status" value="1"/>
</dbReference>